<feature type="region of interest" description="Disordered" evidence="7">
    <location>
        <begin position="687"/>
        <end position="760"/>
    </location>
</feature>
<feature type="compositionally biased region" description="Polar residues" evidence="7">
    <location>
        <begin position="804"/>
        <end position="821"/>
    </location>
</feature>
<reference evidence="11" key="2">
    <citation type="submission" date="2023-03" db="EMBL/GenBank/DDBJ databases">
        <authorList>
            <consortium name="Wellcome Sanger Institute Data Sharing"/>
        </authorList>
    </citation>
    <scope>NUCLEOTIDE SEQUENCE [LARGE SCALE GENOMIC DNA]</scope>
</reference>
<keyword evidence="3" id="KW-0677">Repeat</keyword>
<dbReference type="Pfam" id="PF13855">
    <property type="entry name" value="LRR_8"/>
    <property type="match status" value="1"/>
</dbReference>
<feature type="compositionally biased region" description="Polar residues" evidence="7">
    <location>
        <begin position="1060"/>
        <end position="1078"/>
    </location>
</feature>
<dbReference type="Pfam" id="PF07679">
    <property type="entry name" value="I-set"/>
    <property type="match status" value="3"/>
</dbReference>
<feature type="compositionally biased region" description="Basic residues" evidence="7">
    <location>
        <begin position="724"/>
        <end position="734"/>
    </location>
</feature>
<dbReference type="SMART" id="SM00013">
    <property type="entry name" value="LRRNT"/>
    <property type="match status" value="1"/>
</dbReference>
<dbReference type="GeneTree" id="ENSGT00940000159942"/>
<evidence type="ECO:0000256" key="5">
    <source>
        <dbReference type="ARBA" id="ARBA00023180"/>
    </source>
</evidence>
<keyword evidence="2 8" id="KW-0732">Signal</keyword>
<dbReference type="InterPro" id="IPR032675">
    <property type="entry name" value="LRR_dom_sf"/>
</dbReference>
<feature type="domain" description="Ig-like" evidence="9">
    <location>
        <begin position="1762"/>
        <end position="1856"/>
    </location>
</feature>
<feature type="region of interest" description="Disordered" evidence="7">
    <location>
        <begin position="949"/>
        <end position="1032"/>
    </location>
</feature>
<feature type="domain" description="Ig-like" evidence="9">
    <location>
        <begin position="2257"/>
        <end position="2346"/>
    </location>
</feature>
<dbReference type="CDD" id="cd00096">
    <property type="entry name" value="Ig"/>
    <property type="match status" value="7"/>
</dbReference>
<organism evidence="10 11">
    <name type="scientific">Astatotilapia calliptera</name>
    <name type="common">Eastern happy</name>
    <name type="synonym">Chromis callipterus</name>
    <dbReference type="NCBI Taxonomy" id="8154"/>
    <lineage>
        <taxon>Eukaryota</taxon>
        <taxon>Metazoa</taxon>
        <taxon>Chordata</taxon>
        <taxon>Craniata</taxon>
        <taxon>Vertebrata</taxon>
        <taxon>Euteleostomi</taxon>
        <taxon>Actinopterygii</taxon>
        <taxon>Neopterygii</taxon>
        <taxon>Teleostei</taxon>
        <taxon>Neoteleostei</taxon>
        <taxon>Acanthomorphata</taxon>
        <taxon>Ovalentaria</taxon>
        <taxon>Cichlomorphae</taxon>
        <taxon>Cichliformes</taxon>
        <taxon>Cichlidae</taxon>
        <taxon>African cichlids</taxon>
        <taxon>Pseudocrenilabrinae</taxon>
        <taxon>Haplochromini</taxon>
        <taxon>Astatotilapia</taxon>
    </lineage>
</organism>
<dbReference type="FunFam" id="2.60.40.10:FF:001306">
    <property type="entry name" value="Matrix remodeling associated 5"/>
    <property type="match status" value="1"/>
</dbReference>
<dbReference type="PANTHER" id="PTHR45842">
    <property type="entry name" value="SYNAPTIC ADHESION-LIKE MOLECULE SALM"/>
    <property type="match status" value="1"/>
</dbReference>
<feature type="compositionally biased region" description="Basic and acidic residues" evidence="7">
    <location>
        <begin position="746"/>
        <end position="758"/>
    </location>
</feature>
<dbReference type="SMART" id="SM00409">
    <property type="entry name" value="IG"/>
    <property type="match status" value="12"/>
</dbReference>
<evidence type="ECO:0000256" key="4">
    <source>
        <dbReference type="ARBA" id="ARBA00023157"/>
    </source>
</evidence>
<dbReference type="FunFam" id="2.60.40.10:FF:000032">
    <property type="entry name" value="palladin isoform X1"/>
    <property type="match status" value="2"/>
</dbReference>
<feature type="compositionally biased region" description="Basic and acidic residues" evidence="7">
    <location>
        <begin position="962"/>
        <end position="978"/>
    </location>
</feature>
<evidence type="ECO:0000313" key="10">
    <source>
        <dbReference type="Ensembl" id="ENSACLP00000013316.1"/>
    </source>
</evidence>
<feature type="chain" id="PRO_5018249686" description="Ig-like domain-containing protein" evidence="8">
    <location>
        <begin position="26"/>
        <end position="2447"/>
    </location>
</feature>
<dbReference type="Bgee" id="ENSACLG00000009110">
    <property type="expression patterns" value="Expressed in spleen and 1 other cell type or tissue"/>
</dbReference>
<dbReference type="Gene3D" id="3.80.10.10">
    <property type="entry name" value="Ribonuclease Inhibitor"/>
    <property type="match status" value="2"/>
</dbReference>
<reference evidence="10 11" key="1">
    <citation type="submission" date="2018-05" db="EMBL/GenBank/DDBJ databases">
        <authorList>
            <person name="Datahose"/>
        </authorList>
    </citation>
    <scope>NUCLEOTIDE SEQUENCE</scope>
</reference>
<reference evidence="10" key="3">
    <citation type="submission" date="2025-08" db="UniProtKB">
        <authorList>
            <consortium name="Ensembl"/>
        </authorList>
    </citation>
    <scope>IDENTIFICATION</scope>
</reference>
<dbReference type="InterPro" id="IPR003591">
    <property type="entry name" value="Leu-rich_rpt_typical-subtyp"/>
</dbReference>
<feature type="domain" description="Ig-like" evidence="9">
    <location>
        <begin position="1464"/>
        <end position="1558"/>
    </location>
</feature>
<dbReference type="Pfam" id="PF13927">
    <property type="entry name" value="Ig_3"/>
    <property type="match status" value="9"/>
</dbReference>
<feature type="domain" description="Ig-like" evidence="9">
    <location>
        <begin position="1561"/>
        <end position="1651"/>
    </location>
</feature>
<dbReference type="InterPro" id="IPR000483">
    <property type="entry name" value="Cys-rich_flank_reg_C"/>
</dbReference>
<dbReference type="PANTHER" id="PTHR45842:SF25">
    <property type="entry name" value="CARBOXYPEPTIDASE N SUBUNIT 2-LIKE"/>
    <property type="match status" value="1"/>
</dbReference>
<accession>A0A3P8P8H2</accession>
<protein>
    <recommendedName>
        <fullName evidence="9">Ig-like domain-containing protein</fullName>
    </recommendedName>
</protein>
<sequence length="2447" mass="269676">MKMDLPSQFVLNTLLVLIIVPLATCGFCPRLCSCPQPTELHCTFRSLLTIPAAIPKHVKHMNLGFNKINNITDKSLMGLRKLEMLMLHGNDFHQLPDGAFTELSSLQMLKMSYNKLKEISRHALHGLWSVARLHLDHNQLEYIHPDAFQGLTSLWLLQLEGNQLQQLHPDTFTTFTVKSHFHVSTLRHLYLSDNDLVTLPSRLVGTMPQLESLYLHRNPWICDCSMRRLHDWNKKFPGVVKCKKDRTLPSGQLCPMCSSPRHLQRKDLFDAENLVCRSPVITFPHRMSTPKDVESEVLTTEDFIEPFGNLSFGLSDEHGNELDLMCNISKSNELTKISWQQSSQPQLTNITVAVDLDCPVNREKYEKLWRLIAYYSSVPAHLQREIILSKDLHQTHMYRQDSEKDALYYTGLKVNITAQPPWLLQTSVNLQLNRLQSSARMAKLSMSTELSEMVETEEVQRQKRSWVTIESTNTSHKVFSAILGKQTRMNCSVHSSGQPVIRWMLPDGSKVEAPYSSPGNRLSVSRGGTLIIKAVRPTDAGSYYCIARAHEDFAVLPFYLTVQESSSPPPRDETSIKPSEVFVGKPISLHCTASASPDAEINWILPNSSIVSFQANSSRALVYSNGTLHIPQSKLLDSGYYKCVAMNQHGVDTLATKLAVIRHNFRKFPATPQSASGVNTQIKIPTEDTEEASGDTEGTQGGAPVSHLEPLRRRTPGGVVPSRRGIHPSRHFWRKPPMLQQPRGSRVVDRKNPTDNTRRINISKGKIDPQKWAHILAKIRDRKAQNAVTPVPTQHTTERKAAEGTTQSNEATKGSADSVTEQARQGFFRTLHTPVHNPLFKTDKQNVQDQATQRVTSNSNIIDNAHSMQATTAQTSNDAVLDLHTSSNSVFSPQATSVPLYAVTFWQSLTNTDVNEDKTADWSKESQRHVNTDRLKVIASSRNDNEPFLKRILSVNPNKSTKSKEEKYPSEPVIKSDDLQSVARASPTTGSEGSESPPRLQQHNSRRRNGSQRRRPNRRKQKLVKSVPSMAITPAKAVPATVKTTPSTLLKIASSEVTATNPSTTVPFTGSQEASSGKLSHKESTASRHDHEAATKPSSPPASFLQTKDSHLPLLKSTLAAPSLPATFPEVGDTKTTSQAAFGVSDCPLEHFSAPTPATLQRLINTPAPPIRLPEETQRSSVMGDLGPLPSSDSLLVGFYATNTLELQSNVEESQLGQQYTTNEGMLLNESGEGFLAPLSPSSTSLIDQVIKTTSGYTPSDLTVTPSTLSKDYLETALGVTQTSAVPENSHYTSSQSKPSKVAQNLKEALNENVFPSTASTFKAKPTSPATPRLDPIMRVKVTVDTTLPKISSTEAKMDSSLRTSMQETPRIRVGHNEDQQINPIINISEPRKELNFQPTAQSADHKPTSTRLTGRQIVLQSVTSAPTATVQTNPHRGTLLTSTHNVSRKHQVPTQGSVPRGKPRITKTHFQTFTVKAETDAQLPCETEGDPKPFLSWTKALSGANIPQNTRVQRFEVHQNGTLILRSTQLTDGGQYLCTAQNQYGTDTMLVNLVVLSQPPRVLHPQHREMTVHLGDKVSVECKVEGHPAPRVTWVLPNYVHVAAGSVSVPSQQHVVVGNNGILRISQARYTDRGIYKCIGSSAAGTDSVSVRLHVRALPPVIQQSHHETATISEGSPAYIHCTATGSPPSVIRWFTPDGAQLTASLDTGQNLIVFPNGTLYIQHVGKRDAGRYECSASNTVASSRRTVILNIRKNLSSAKASITLSSPQRTHVIYGSSLLLNCVATGQPEPRILWRTPSKKLVDAQYSFDRRIKVFPNGSISLHPVTDKDSGDYLCVARNKMGDDHVLLRVHVLSRPAKIEQKQQRSSQEVLYGGDLTVDCVASGLPNPEISWVLPDGTMVNPVKQSDGVSEGRSRRYVVFDNGTLYFNNVRMPEQGDYTCYAENQHSKDEMKVRVKIKAAPSPPKIQNKDPQTVSVFYGNEATLKCNAKGEPAPVITWLSPLNKVIFPALDKYQVLDDGTLVVQKIQGFDKGNYTCIARNNAGQDREVTRLEVLITPPVISGLRGTLNAIKVTAVQNQQKLLDCNVHGNPSPRITWLLPGNLTLSAPYYSNRMVVHQNGTLEIHSPKETDSGQLVCIARNEGGEVRLVVNLDVKTVDERPQIRAPKANVQSLSVGNAVALNCSFEGSILLPVTWILPSGTPLRSGARFSKFFHQPDGLLIISNPSMAEAGMYRCLIHNSRGLVEHTVTLSPGKKPEINSRYNSPVSVMNGENLWLHCQTTGEALRLAWTLPSGVVLSRPQRAGRYAIQPNGTLAIQQVSVHDRGPYVCRASNEYGSSLLSTVVNVIAYAPQITNGPPSVTYAKRGVAVQLNCVATGIPKVEVAWETPDKIRLAANAKPKLFENKYLLPQGSLIIQNPTQRDAGIYRCTARNAIGLDSKATVLNVF</sequence>
<evidence type="ECO:0000313" key="11">
    <source>
        <dbReference type="Proteomes" id="UP000265100"/>
    </source>
</evidence>
<proteinExistence type="predicted"/>
<keyword evidence="11" id="KW-1185">Reference proteome</keyword>
<dbReference type="FunFam" id="2.60.40.10:FF:000621">
    <property type="entry name" value="Immunoglobulin superfamily member 10"/>
    <property type="match status" value="1"/>
</dbReference>
<evidence type="ECO:0000256" key="2">
    <source>
        <dbReference type="ARBA" id="ARBA00022729"/>
    </source>
</evidence>
<feature type="domain" description="Ig-like" evidence="9">
    <location>
        <begin position="1660"/>
        <end position="1752"/>
    </location>
</feature>
<dbReference type="PROSITE" id="PS50835">
    <property type="entry name" value="IG_LIKE"/>
    <property type="match status" value="12"/>
</dbReference>
<feature type="domain" description="Ig-like" evidence="9">
    <location>
        <begin position="2060"/>
        <end position="2152"/>
    </location>
</feature>
<evidence type="ECO:0000256" key="6">
    <source>
        <dbReference type="ARBA" id="ARBA00023319"/>
    </source>
</evidence>
<dbReference type="GeneID" id="113015862"/>
<dbReference type="RefSeq" id="XP_026014001.1">
    <property type="nucleotide sequence ID" value="XM_026158216.1"/>
</dbReference>
<feature type="region of interest" description="Disordered" evidence="7">
    <location>
        <begin position="836"/>
        <end position="861"/>
    </location>
</feature>
<dbReference type="OMA" id="HTSPDQR"/>
<dbReference type="RefSeq" id="XP_026014004.1">
    <property type="nucleotide sequence ID" value="XM_026158219.1"/>
</dbReference>
<reference evidence="10" key="4">
    <citation type="submission" date="2025-09" db="UniProtKB">
        <authorList>
            <consortium name="Ensembl"/>
        </authorList>
    </citation>
    <scope>IDENTIFICATION</scope>
</reference>
<keyword evidence="5" id="KW-0325">Glycoprotein</keyword>
<dbReference type="InterPro" id="IPR001611">
    <property type="entry name" value="Leu-rich_rpt"/>
</dbReference>
<dbReference type="InterPro" id="IPR013098">
    <property type="entry name" value="Ig_I-set"/>
</dbReference>
<feature type="compositionally biased region" description="Polar residues" evidence="7">
    <location>
        <begin position="847"/>
        <end position="861"/>
    </location>
</feature>
<feature type="compositionally biased region" description="Basic residues" evidence="7">
    <location>
        <begin position="1004"/>
        <end position="1023"/>
    </location>
</feature>
<dbReference type="InterPro" id="IPR007110">
    <property type="entry name" value="Ig-like_dom"/>
</dbReference>
<feature type="domain" description="Ig-like" evidence="9">
    <location>
        <begin position="1858"/>
        <end position="1958"/>
    </location>
</feature>
<dbReference type="InterPro" id="IPR003598">
    <property type="entry name" value="Ig_sub2"/>
</dbReference>
<evidence type="ECO:0000256" key="3">
    <source>
        <dbReference type="ARBA" id="ARBA00022737"/>
    </source>
</evidence>
<keyword evidence="1" id="KW-0433">Leucine-rich repeat</keyword>
<feature type="compositionally biased region" description="Basic and acidic residues" evidence="7">
    <location>
        <begin position="1080"/>
        <end position="1094"/>
    </location>
</feature>
<evidence type="ECO:0000256" key="1">
    <source>
        <dbReference type="ARBA" id="ARBA00022614"/>
    </source>
</evidence>
<dbReference type="SMART" id="SM00408">
    <property type="entry name" value="IGc2"/>
    <property type="match status" value="12"/>
</dbReference>
<dbReference type="SUPFAM" id="SSF52058">
    <property type="entry name" value="L domain-like"/>
    <property type="match status" value="1"/>
</dbReference>
<feature type="signal peptide" evidence="8">
    <location>
        <begin position="1"/>
        <end position="25"/>
    </location>
</feature>
<dbReference type="SUPFAM" id="SSF48726">
    <property type="entry name" value="Immunoglobulin"/>
    <property type="match status" value="12"/>
</dbReference>
<feature type="compositionally biased region" description="Polar residues" evidence="7">
    <location>
        <begin position="786"/>
        <end position="795"/>
    </location>
</feature>
<dbReference type="OrthoDB" id="10062932at2759"/>
<dbReference type="Proteomes" id="UP000265100">
    <property type="component" value="Chromosome 23"/>
</dbReference>
<dbReference type="STRING" id="8154.ENSACLP00000013316"/>
<dbReference type="InterPro" id="IPR050467">
    <property type="entry name" value="LRFN"/>
</dbReference>
<dbReference type="RefSeq" id="XP_026014002.1">
    <property type="nucleotide sequence ID" value="XM_026158217.1"/>
</dbReference>
<dbReference type="FunFam" id="2.60.40.10:FF:001377">
    <property type="entry name" value="Matrix remodeling associated 5"/>
    <property type="match status" value="1"/>
</dbReference>
<dbReference type="Gene3D" id="2.60.40.10">
    <property type="entry name" value="Immunoglobulins"/>
    <property type="match status" value="12"/>
</dbReference>
<dbReference type="InterPro" id="IPR036179">
    <property type="entry name" value="Ig-like_dom_sf"/>
</dbReference>
<keyword evidence="4" id="KW-1015">Disulfide bond</keyword>
<keyword evidence="6" id="KW-0393">Immunoglobulin domain</keyword>
<feature type="region of interest" description="Disordered" evidence="7">
    <location>
        <begin position="1060"/>
        <end position="1106"/>
    </location>
</feature>
<dbReference type="InterPro" id="IPR000372">
    <property type="entry name" value="LRRNT"/>
</dbReference>
<feature type="domain" description="Ig-like" evidence="9">
    <location>
        <begin position="570"/>
        <end position="659"/>
    </location>
</feature>
<feature type="region of interest" description="Disordered" evidence="7">
    <location>
        <begin position="783"/>
        <end position="821"/>
    </location>
</feature>
<name>A0A3P8P8H2_ASTCA</name>
<dbReference type="InterPro" id="IPR013783">
    <property type="entry name" value="Ig-like_fold"/>
</dbReference>
<feature type="domain" description="Ig-like" evidence="9">
    <location>
        <begin position="484"/>
        <end position="561"/>
    </location>
</feature>
<evidence type="ECO:0000256" key="8">
    <source>
        <dbReference type="SAM" id="SignalP"/>
    </source>
</evidence>
<dbReference type="InterPro" id="IPR003599">
    <property type="entry name" value="Ig_sub"/>
</dbReference>
<evidence type="ECO:0000259" key="9">
    <source>
        <dbReference type="PROSITE" id="PS50835"/>
    </source>
</evidence>
<evidence type="ECO:0000256" key="7">
    <source>
        <dbReference type="SAM" id="MobiDB-lite"/>
    </source>
</evidence>
<feature type="domain" description="Ig-like" evidence="9">
    <location>
        <begin position="2352"/>
        <end position="2445"/>
    </location>
</feature>
<feature type="domain" description="Ig-like" evidence="9">
    <location>
        <begin position="1966"/>
        <end position="2051"/>
    </location>
</feature>
<dbReference type="SMART" id="SM00369">
    <property type="entry name" value="LRR_TYP"/>
    <property type="match status" value="5"/>
</dbReference>
<dbReference type="SMART" id="SM00082">
    <property type="entry name" value="LRRCT"/>
    <property type="match status" value="1"/>
</dbReference>
<feature type="domain" description="Ig-like" evidence="9">
    <location>
        <begin position="2162"/>
        <end position="2252"/>
    </location>
</feature>
<dbReference type="Ensembl" id="ENSACLT00000013648.2">
    <property type="protein sequence ID" value="ENSACLP00000013316.1"/>
    <property type="gene ID" value="ENSACLG00000009110.2"/>
</dbReference>